<dbReference type="Proteomes" id="UP000603369">
    <property type="component" value="Unassembled WGS sequence"/>
</dbReference>
<reference evidence="1 2" key="1">
    <citation type="submission" date="2020-12" db="EMBL/GenBank/DDBJ databases">
        <title>Draft genome sequence of the commensal strain Corynebacterium tuberculostearicum MFP09/CIP 102622 isolated from human skin.</title>
        <authorList>
            <person name="Boukerb A.M."/>
            <person name="Janvier X."/>
            <person name="Feuilloley M.G.J."/>
            <person name="Groboillot A."/>
        </authorList>
    </citation>
    <scope>NUCLEOTIDE SEQUENCE [LARGE SCALE GENOMIC DNA]</scope>
    <source>
        <strain evidence="1 2">CIP 102622</strain>
    </source>
</reference>
<dbReference type="RefSeq" id="WP_179386815.1">
    <property type="nucleotide sequence ID" value="NZ_CP068156.1"/>
</dbReference>
<dbReference type="GeneID" id="78320546"/>
<dbReference type="EMBL" id="JAEHFL010000002">
    <property type="protein sequence ID" value="MBK3427367.1"/>
    <property type="molecule type" value="Genomic_DNA"/>
</dbReference>
<evidence type="ECO:0000313" key="1">
    <source>
        <dbReference type="EMBL" id="MBK3427367.1"/>
    </source>
</evidence>
<proteinExistence type="predicted"/>
<protein>
    <submittedName>
        <fullName evidence="1">Uncharacterized protein</fullName>
    </submittedName>
</protein>
<sequence length="258" mass="29333">MQLGNFEPASSKGEATPVRTFIFGGCVSRDTVEFAKHTDFKVLRYVARQSLLSVGSDAKSNIPDFKLKSSFQQRMLESDLSGNLMREISKKNGIDVFVWDLVVERTGVWEFPDGSIATNSAELRRLEGVPQILKTARKIPFGSAEHFQRWQGAAALFTEFLDFLGLKQKCLVLAPEWAEYRSDNKKTGRIRGLSASQYNEMFRKYYVVLERLGITVSRIDGTVADENHKWGNAPFHFTRSAYASMEYEIKKSVHQTRN</sequence>
<name>A0A7Y9ZYA7_9CORY</name>
<keyword evidence="2" id="KW-1185">Reference proteome</keyword>
<dbReference type="Pfam" id="PF19786">
    <property type="entry name" value="DUF6270"/>
    <property type="match status" value="1"/>
</dbReference>
<dbReference type="AlphaFoldDB" id="A0A7Y9ZYA7"/>
<evidence type="ECO:0000313" key="2">
    <source>
        <dbReference type="Proteomes" id="UP000603369"/>
    </source>
</evidence>
<accession>A0A7Y9ZYA7</accession>
<organism evidence="1 2">
    <name type="scientific">Corynebacterium tuberculostearicum</name>
    <dbReference type="NCBI Taxonomy" id="38304"/>
    <lineage>
        <taxon>Bacteria</taxon>
        <taxon>Bacillati</taxon>
        <taxon>Actinomycetota</taxon>
        <taxon>Actinomycetes</taxon>
        <taxon>Mycobacteriales</taxon>
        <taxon>Corynebacteriaceae</taxon>
        <taxon>Corynebacterium</taxon>
    </lineage>
</organism>
<dbReference type="InterPro" id="IPR046237">
    <property type="entry name" value="DUF6270"/>
</dbReference>
<comment type="caution">
    <text evidence="1">The sequence shown here is derived from an EMBL/GenBank/DDBJ whole genome shotgun (WGS) entry which is preliminary data.</text>
</comment>
<gene>
    <name evidence="1" type="ORF">JDP02_02420</name>
</gene>